<name>A0ABX3A2R0_9GAMM</name>
<proteinExistence type="predicted"/>
<gene>
    <name evidence="1" type="ORF">BGC07_01825</name>
</gene>
<comment type="caution">
    <text evidence="1">The sequence shown here is derived from an EMBL/GenBank/DDBJ whole genome shotgun (WGS) entry which is preliminary data.</text>
</comment>
<evidence type="ECO:0000313" key="2">
    <source>
        <dbReference type="Proteomes" id="UP000094329"/>
    </source>
</evidence>
<keyword evidence="2" id="KW-1185">Reference proteome</keyword>
<reference evidence="1 2" key="1">
    <citation type="submission" date="2016-08" db="EMBL/GenBank/DDBJ databases">
        <title>Draft genome sequence of Candidatus Piscirickettsia litoralis, from seawater.</title>
        <authorList>
            <person name="Wan X."/>
            <person name="Lee A.J."/>
            <person name="Hou S."/>
            <person name="Donachie S.P."/>
        </authorList>
    </citation>
    <scope>NUCLEOTIDE SEQUENCE [LARGE SCALE GENOMIC DNA]</scope>
    <source>
        <strain evidence="1 2">Y2</strain>
    </source>
</reference>
<accession>A0ABX3A2R0</accession>
<evidence type="ECO:0000313" key="1">
    <source>
        <dbReference type="EMBL" id="ODN41931.1"/>
    </source>
</evidence>
<protein>
    <submittedName>
        <fullName evidence="1">Uncharacterized protein</fullName>
    </submittedName>
</protein>
<sequence length="70" mass="7575">MTTCYYKLNLINRGTAMGGFSRQSVIDAFIGNAVDDILCGSHDLADVFILYCICGNFAYISRGDASAVIQ</sequence>
<organism evidence="1 2">
    <name type="scientific">Piscirickettsia litoralis</name>
    <dbReference type="NCBI Taxonomy" id="1891921"/>
    <lineage>
        <taxon>Bacteria</taxon>
        <taxon>Pseudomonadati</taxon>
        <taxon>Pseudomonadota</taxon>
        <taxon>Gammaproteobacteria</taxon>
        <taxon>Thiotrichales</taxon>
        <taxon>Piscirickettsiaceae</taxon>
        <taxon>Piscirickettsia</taxon>
    </lineage>
</organism>
<dbReference type="Proteomes" id="UP000094329">
    <property type="component" value="Unassembled WGS sequence"/>
</dbReference>
<dbReference type="EMBL" id="MDTU01000001">
    <property type="protein sequence ID" value="ODN41931.1"/>
    <property type="molecule type" value="Genomic_DNA"/>
</dbReference>